<protein>
    <submittedName>
        <fullName evidence="1">Uncharacterized protein</fullName>
    </submittedName>
</protein>
<evidence type="ECO:0000313" key="1">
    <source>
        <dbReference type="EMBL" id="KAH3666671.1"/>
    </source>
</evidence>
<sequence length="775" mass="90661">MIPNSHHDLISRNGRVLNSRSNYNNSSKRRKITETNNNNIQFKTVLSGSSLSYNKIRHGKLKLNDLPMEIIINILTFVGPLNFDVYLLLREIPGFHILDSNYLILSNLNYNELKYFKPISSESIFLKNNYFQSFEKMKRLIKKHIKKYKIQLSQLTVFLEYLEILEDEDEEEIKEKEELFEKDLSSARKYVQVLNSTTNNYQNSYYFIDSIKPDKSDMSKMISYLTQFCSKPTIFLRAIYSKTLFYDLIKGPISFILDSRAIMLESYRRLVENNRYSSFTYRVNGQRIRASYIDMIKDIKIFDMPKKIEFNTKNNSSLIHKLLDLNSYMDSYKYNEVEELILYDANVDWYEFKLPLSYMIGNLKFLLIHNSNKFFPNDKISNIEFINLKHLELINSNILEISNCKFPKLNTLKLESFESYHSNIKIIKNEFNSLKNVNFKIKSMENFHGNEFNGSNIIDQVELNVGTESFFGVSDFSYLISLSEKLIIRSINKENDIFMGNMINSLPNGNSLRYLALSFFQSENIIENILKSRKLDELFELKIYNLTLNSSSTFVLEPCLKNLKNIYLIHTNVSQIKFISKLETIVFTYPTDDITKRLSNRGIGFNISEFEETINGYRQENSHFDPHNTSKRFFINCRKIRSGEIVHLKYSEKFVFSPDIYREEGARTIKIPEAKFPFSNEIQSSLNPLNTVSPERSSNLFLPARFSNSVSSGELGEGSTDDIIIHNDFENNSVDENRNANNDIIPDSNTTDVQQAGRQNMSLFELLRFTFRGRR</sequence>
<organism evidence="1 2">
    <name type="scientific">Wickerhamomyces mucosus</name>
    <dbReference type="NCBI Taxonomy" id="1378264"/>
    <lineage>
        <taxon>Eukaryota</taxon>
        <taxon>Fungi</taxon>
        <taxon>Dikarya</taxon>
        <taxon>Ascomycota</taxon>
        <taxon>Saccharomycotina</taxon>
        <taxon>Saccharomycetes</taxon>
        <taxon>Phaffomycetales</taxon>
        <taxon>Wickerhamomycetaceae</taxon>
        <taxon>Wickerhamomyces</taxon>
    </lineage>
</organism>
<dbReference type="AlphaFoldDB" id="A0A9P8P7T2"/>
<accession>A0A9P8P7T2</accession>
<evidence type="ECO:0000313" key="2">
    <source>
        <dbReference type="Proteomes" id="UP000769528"/>
    </source>
</evidence>
<dbReference type="EMBL" id="JAEUBF010001406">
    <property type="protein sequence ID" value="KAH3666671.1"/>
    <property type="molecule type" value="Genomic_DNA"/>
</dbReference>
<dbReference type="Proteomes" id="UP000769528">
    <property type="component" value="Unassembled WGS sequence"/>
</dbReference>
<name>A0A9P8P7T2_9ASCO</name>
<reference evidence="1" key="1">
    <citation type="journal article" date="2021" name="Open Biol.">
        <title>Shared evolutionary footprints suggest mitochondrial oxidative damage underlies multiple complex I losses in fungi.</title>
        <authorList>
            <person name="Schikora-Tamarit M.A."/>
            <person name="Marcet-Houben M."/>
            <person name="Nosek J."/>
            <person name="Gabaldon T."/>
        </authorList>
    </citation>
    <scope>NUCLEOTIDE SEQUENCE</scope>
    <source>
        <strain evidence="1">CBS6341</strain>
    </source>
</reference>
<proteinExistence type="predicted"/>
<comment type="caution">
    <text evidence="1">The sequence shown here is derived from an EMBL/GenBank/DDBJ whole genome shotgun (WGS) entry which is preliminary data.</text>
</comment>
<keyword evidence="2" id="KW-1185">Reference proteome</keyword>
<reference evidence="1" key="2">
    <citation type="submission" date="2021-01" db="EMBL/GenBank/DDBJ databases">
        <authorList>
            <person name="Schikora-Tamarit M.A."/>
        </authorList>
    </citation>
    <scope>NUCLEOTIDE SEQUENCE</scope>
    <source>
        <strain evidence="1">CBS6341</strain>
    </source>
</reference>
<gene>
    <name evidence="1" type="ORF">WICMUC_005488</name>
</gene>